<dbReference type="InterPro" id="IPR031709">
    <property type="entry name" value="PutAbiC"/>
</dbReference>
<evidence type="ECO:0000313" key="1">
    <source>
        <dbReference type="EMBL" id="QRQ82363.1"/>
    </source>
</evidence>
<dbReference type="Pfam" id="PF16872">
    <property type="entry name" value="putAbiC"/>
    <property type="match status" value="1"/>
</dbReference>
<sequence length="198" mass="23474">MPDRRKILYSTKLEFCFKKIKNIIPLEWPRLKSLKLSIVLNIQKEIDKEEDITKLFILIFQMLKFIYITHSAKNNTSDCTTICIDRVPCTLKEKQYSNILRACLSSSILQLLAINCYRPKTESFAFFQKLIERYALLEHMPLFFIDKNHSRSYVDIGDYDSFLIFLTTCYKPSAFDKNEYLKAYLRHKNLEEIISNSL</sequence>
<keyword evidence="2" id="KW-1185">Reference proteome</keyword>
<gene>
    <name evidence="1" type="ORF">JQU52_02845</name>
</gene>
<reference evidence="1" key="1">
    <citation type="submission" date="2021-02" db="EMBL/GenBank/DDBJ databases">
        <title>Neisseriaceae sp. 26B isolated from the cloaca of a Common Toad-headed Turtle (Mesoclemmys nasuta).</title>
        <authorList>
            <person name="Spergser J."/>
            <person name="Busse H.-J."/>
        </authorList>
    </citation>
    <scope>NUCLEOTIDE SEQUENCE</scope>
    <source>
        <strain evidence="1">26B</strain>
    </source>
</reference>
<accession>A0A892ZI89</accession>
<dbReference type="KEGG" id="ptes:JQU52_02845"/>
<name>A0A892ZI89_9NEIS</name>
<dbReference type="EMBL" id="CP069798">
    <property type="protein sequence ID" value="QRQ82363.1"/>
    <property type="molecule type" value="Genomic_DNA"/>
</dbReference>
<dbReference type="Proteomes" id="UP000653156">
    <property type="component" value="Chromosome"/>
</dbReference>
<dbReference type="AlphaFoldDB" id="A0A892ZI89"/>
<proteinExistence type="predicted"/>
<evidence type="ECO:0000313" key="2">
    <source>
        <dbReference type="Proteomes" id="UP000653156"/>
    </source>
</evidence>
<organism evidence="1 2">
    <name type="scientific">Paralysiella testudinis</name>
    <dbReference type="NCBI Taxonomy" id="2809020"/>
    <lineage>
        <taxon>Bacteria</taxon>
        <taxon>Pseudomonadati</taxon>
        <taxon>Pseudomonadota</taxon>
        <taxon>Betaproteobacteria</taxon>
        <taxon>Neisseriales</taxon>
        <taxon>Neisseriaceae</taxon>
        <taxon>Paralysiella</taxon>
    </lineage>
</organism>
<dbReference type="RefSeq" id="WP_230339648.1">
    <property type="nucleotide sequence ID" value="NZ_CP069798.1"/>
</dbReference>
<protein>
    <submittedName>
        <fullName evidence="1">Uncharacterized protein</fullName>
    </submittedName>
</protein>